<evidence type="ECO:0000256" key="9">
    <source>
        <dbReference type="ARBA" id="ARBA00023237"/>
    </source>
</evidence>
<evidence type="ECO:0000256" key="7">
    <source>
        <dbReference type="ARBA" id="ARBA00023136"/>
    </source>
</evidence>
<dbReference type="InterPro" id="IPR036942">
    <property type="entry name" value="Beta-barrel_TonB_sf"/>
</dbReference>
<feature type="signal peptide" evidence="12">
    <location>
        <begin position="1"/>
        <end position="27"/>
    </location>
</feature>
<dbReference type="PANTHER" id="PTHR30069:SF27">
    <property type="entry name" value="BLL4766 PROTEIN"/>
    <property type="match status" value="1"/>
</dbReference>
<proteinExistence type="inferred from homology"/>
<evidence type="ECO:0000313" key="16">
    <source>
        <dbReference type="Proteomes" id="UP000603602"/>
    </source>
</evidence>
<dbReference type="SUPFAM" id="SSF56935">
    <property type="entry name" value="Porins"/>
    <property type="match status" value="1"/>
</dbReference>
<dbReference type="InterPro" id="IPR037066">
    <property type="entry name" value="Plug_dom_sf"/>
</dbReference>
<keyword evidence="4 10" id="KW-1134">Transmembrane beta strand</keyword>
<evidence type="ECO:0000259" key="13">
    <source>
        <dbReference type="Pfam" id="PF00593"/>
    </source>
</evidence>
<evidence type="ECO:0000256" key="12">
    <source>
        <dbReference type="SAM" id="SignalP"/>
    </source>
</evidence>
<dbReference type="EMBL" id="JACYTO010000002">
    <property type="protein sequence ID" value="MBD8503877.1"/>
    <property type="molecule type" value="Genomic_DNA"/>
</dbReference>
<comment type="similarity">
    <text evidence="2 10 11">Belongs to the TonB-dependent receptor family.</text>
</comment>
<dbReference type="InterPro" id="IPR000531">
    <property type="entry name" value="Beta-barrel_TonB"/>
</dbReference>
<keyword evidence="16" id="KW-1185">Reference proteome</keyword>
<organism evidence="15 16">
    <name type="scientific">Thauera sedimentorum</name>
    <dbReference type="NCBI Taxonomy" id="2767595"/>
    <lineage>
        <taxon>Bacteria</taxon>
        <taxon>Pseudomonadati</taxon>
        <taxon>Pseudomonadota</taxon>
        <taxon>Betaproteobacteria</taxon>
        <taxon>Rhodocyclales</taxon>
        <taxon>Zoogloeaceae</taxon>
        <taxon>Thauera</taxon>
    </lineage>
</organism>
<accession>A0ABR9BCD0</accession>
<dbReference type="Pfam" id="PF00593">
    <property type="entry name" value="TonB_dep_Rec_b-barrel"/>
    <property type="match status" value="1"/>
</dbReference>
<keyword evidence="5 10" id="KW-0812">Transmembrane</keyword>
<sequence>MNRRRTGHGQARIALLTLGTLAASAQAETPLEGDLFFSDLPIVASVSRLPQRQADAPSSVTVIDRATIRASGARALSDLFRLVPGFQTFAASDTAARVNYHGITDDNDYSPRVQVLVDGRSLHSPLFRGGMNWALVPVALEDIERIEVVRGSNTTSYGTNAFLGVINIITVDPALVRGVSVSANNGSQGVRDYTLRTGGPLGELGNFRLTYQRVGDDGLDPHTDVITEAIPDWQSGSRTDLLDLKAHLQLGVEDALELNFGHIRGQMVNGRLDTEKIAGIEVVKPGVSKPSDPIRDFDQSSTWLQMRWLRTFSDTADFSLRYTYSEDRASDEYIHPDREPAYQKVNEVGDRGTRHEVEAIHTFLPLADTRLVWGGSWRHDTLRSDTVLRGMGEVSRDVGRVFANVEWKPYEWFTGNAGISYEDDSLAGSHVAPRGSLSFHLTPENTVRIGYARAWRTAGTLDYRANQFYVRSNGSARSDWQGNPDLPAERLDSWELAYLGDWRDWRMSLDVRHFREKLSDRLMHKIRTGEIPAGLSASPYTVQDVQDIRISGYEYQLKWQPFEGTRLAFAQADIRIESENTANGARLAANEDSNYNGAFERYVALAEESAPRRSSSLLLMQELPYGIDLSVARYWVREMKWTRNTEVGKYNRTDLRIAHPFKLGPQRGELAYTVQSLDGAHHEQRLQRRVDRRHWVSLRLDF</sequence>
<evidence type="ECO:0000256" key="5">
    <source>
        <dbReference type="ARBA" id="ARBA00022692"/>
    </source>
</evidence>
<evidence type="ECO:0000256" key="10">
    <source>
        <dbReference type="PROSITE-ProRule" id="PRU01360"/>
    </source>
</evidence>
<evidence type="ECO:0000256" key="6">
    <source>
        <dbReference type="ARBA" id="ARBA00023077"/>
    </source>
</evidence>
<dbReference type="PROSITE" id="PS52016">
    <property type="entry name" value="TONB_DEPENDENT_REC_3"/>
    <property type="match status" value="1"/>
</dbReference>
<feature type="domain" description="TonB-dependent receptor plug" evidence="14">
    <location>
        <begin position="53"/>
        <end position="165"/>
    </location>
</feature>
<dbReference type="Gene3D" id="2.40.170.20">
    <property type="entry name" value="TonB-dependent receptor, beta-barrel domain"/>
    <property type="match status" value="1"/>
</dbReference>
<evidence type="ECO:0000256" key="4">
    <source>
        <dbReference type="ARBA" id="ARBA00022452"/>
    </source>
</evidence>
<dbReference type="PANTHER" id="PTHR30069">
    <property type="entry name" value="TONB-DEPENDENT OUTER MEMBRANE RECEPTOR"/>
    <property type="match status" value="1"/>
</dbReference>
<dbReference type="Pfam" id="PF07715">
    <property type="entry name" value="Plug"/>
    <property type="match status" value="1"/>
</dbReference>
<evidence type="ECO:0000256" key="8">
    <source>
        <dbReference type="ARBA" id="ARBA00023170"/>
    </source>
</evidence>
<evidence type="ECO:0000256" key="1">
    <source>
        <dbReference type="ARBA" id="ARBA00004571"/>
    </source>
</evidence>
<evidence type="ECO:0000256" key="11">
    <source>
        <dbReference type="RuleBase" id="RU003357"/>
    </source>
</evidence>
<dbReference type="InterPro" id="IPR012910">
    <property type="entry name" value="Plug_dom"/>
</dbReference>
<keyword evidence="12" id="KW-0732">Signal</keyword>
<evidence type="ECO:0000259" key="14">
    <source>
        <dbReference type="Pfam" id="PF07715"/>
    </source>
</evidence>
<comment type="subcellular location">
    <subcellularLocation>
        <location evidence="1 10">Cell outer membrane</location>
        <topology evidence="1 10">Multi-pass membrane protein</topology>
    </subcellularLocation>
</comment>
<gene>
    <name evidence="15" type="ORF">IFO67_13365</name>
</gene>
<keyword evidence="6 11" id="KW-0798">TonB box</keyword>
<protein>
    <submittedName>
        <fullName evidence="15">TonB-dependent receptor</fullName>
    </submittedName>
</protein>
<evidence type="ECO:0000256" key="3">
    <source>
        <dbReference type="ARBA" id="ARBA00022448"/>
    </source>
</evidence>
<evidence type="ECO:0000256" key="2">
    <source>
        <dbReference type="ARBA" id="ARBA00009810"/>
    </source>
</evidence>
<comment type="caution">
    <text evidence="15">The sequence shown here is derived from an EMBL/GenBank/DDBJ whole genome shotgun (WGS) entry which is preliminary data.</text>
</comment>
<reference evidence="16" key="1">
    <citation type="submission" date="2023-07" db="EMBL/GenBank/DDBJ databases">
        <title>Thauera sp. CAU 1555 isolated from sand of Yaerae Beach.</title>
        <authorList>
            <person name="Kim W."/>
        </authorList>
    </citation>
    <scope>NUCLEOTIDE SEQUENCE [LARGE SCALE GENOMIC DNA]</scope>
    <source>
        <strain evidence="16">CAU 1555</strain>
    </source>
</reference>
<keyword evidence="3 10" id="KW-0813">Transport</keyword>
<dbReference type="Gene3D" id="2.170.130.10">
    <property type="entry name" value="TonB-dependent receptor, plug domain"/>
    <property type="match status" value="1"/>
</dbReference>
<name>A0ABR9BCD0_9RHOO</name>
<dbReference type="InterPro" id="IPR039426">
    <property type="entry name" value="TonB-dep_rcpt-like"/>
</dbReference>
<dbReference type="Proteomes" id="UP000603602">
    <property type="component" value="Unassembled WGS sequence"/>
</dbReference>
<feature type="chain" id="PRO_5045715407" evidence="12">
    <location>
        <begin position="28"/>
        <end position="702"/>
    </location>
</feature>
<keyword evidence="9 10" id="KW-0998">Cell outer membrane</keyword>
<evidence type="ECO:0000313" key="15">
    <source>
        <dbReference type="EMBL" id="MBD8503877.1"/>
    </source>
</evidence>
<feature type="domain" description="TonB-dependent receptor-like beta-barrel" evidence="13">
    <location>
        <begin position="297"/>
        <end position="662"/>
    </location>
</feature>
<keyword evidence="7 10" id="KW-0472">Membrane</keyword>
<keyword evidence="8 15" id="KW-0675">Receptor</keyword>
<dbReference type="RefSeq" id="WP_187718673.1">
    <property type="nucleotide sequence ID" value="NZ_JACTAH010000002.1"/>
</dbReference>